<reference evidence="1 2" key="1">
    <citation type="submission" date="2016-12" db="EMBL/GenBank/DDBJ databases">
        <title>Domibacillus sp. SAOS 44 whole genome sequencing.</title>
        <authorList>
            <person name="Verma A."/>
            <person name="Krishnamurthi S."/>
        </authorList>
    </citation>
    <scope>NUCLEOTIDE SEQUENCE [LARGE SCALE GENOMIC DNA]</scope>
    <source>
        <strain evidence="1 2">SAOS 44</strain>
    </source>
</reference>
<evidence type="ECO:0000313" key="1">
    <source>
        <dbReference type="EMBL" id="OKL35420.1"/>
    </source>
</evidence>
<dbReference type="AlphaFoldDB" id="A0A1Q5NZH3"/>
<keyword evidence="2" id="KW-1185">Reference proteome</keyword>
<comment type="caution">
    <text evidence="1">The sequence shown here is derived from an EMBL/GenBank/DDBJ whole genome shotgun (WGS) entry which is preliminary data.</text>
</comment>
<name>A0A1Q5NZH3_9BACI</name>
<dbReference type="Proteomes" id="UP000186524">
    <property type="component" value="Unassembled WGS sequence"/>
</dbReference>
<dbReference type="EMBL" id="MRWQ01000022">
    <property type="protein sequence ID" value="OKL35420.1"/>
    <property type="molecule type" value="Genomic_DNA"/>
</dbReference>
<accession>A0A1Q5NZH3</accession>
<organism evidence="1 2">
    <name type="scientific">Domibacillus mangrovi</name>
    <dbReference type="NCBI Taxonomy" id="1714354"/>
    <lineage>
        <taxon>Bacteria</taxon>
        <taxon>Bacillati</taxon>
        <taxon>Bacillota</taxon>
        <taxon>Bacilli</taxon>
        <taxon>Bacillales</taxon>
        <taxon>Bacillaceae</taxon>
        <taxon>Domibacillus</taxon>
    </lineage>
</organism>
<gene>
    <name evidence="1" type="ORF">BLL40_15330</name>
</gene>
<evidence type="ECO:0000313" key="2">
    <source>
        <dbReference type="Proteomes" id="UP000186524"/>
    </source>
</evidence>
<sequence length="72" mass="8340">MFFYGYRSHVVIKNILSGCMEKVAVKVSSVDEADPMKKSEMRFYFYPALTGSKTFASRLRKEKKDKRGIHCP</sequence>
<proteinExistence type="predicted"/>
<protein>
    <submittedName>
        <fullName evidence="1">Uncharacterized protein</fullName>
    </submittedName>
</protein>